<feature type="transmembrane region" description="Helical" evidence="5">
    <location>
        <begin position="12"/>
        <end position="37"/>
    </location>
</feature>
<feature type="transmembrane region" description="Helical" evidence="5">
    <location>
        <begin position="301"/>
        <end position="329"/>
    </location>
</feature>
<feature type="transmembrane region" description="Helical" evidence="5">
    <location>
        <begin position="49"/>
        <end position="68"/>
    </location>
</feature>
<feature type="transmembrane region" description="Helical" evidence="5">
    <location>
        <begin position="260"/>
        <end position="280"/>
    </location>
</feature>
<name>A0A1G1WKU6_9BACT</name>
<protein>
    <recommendedName>
        <fullName evidence="8">Polysaccharide biosynthesis protein C-terminal domain-containing protein</fullName>
    </recommendedName>
</protein>
<feature type="transmembrane region" description="Helical" evidence="5">
    <location>
        <begin position="145"/>
        <end position="166"/>
    </location>
</feature>
<dbReference type="Proteomes" id="UP000176645">
    <property type="component" value="Unassembled WGS sequence"/>
</dbReference>
<feature type="transmembrane region" description="Helical" evidence="5">
    <location>
        <begin position="213"/>
        <end position="231"/>
    </location>
</feature>
<feature type="transmembrane region" description="Helical" evidence="5">
    <location>
        <begin position="113"/>
        <end position="138"/>
    </location>
</feature>
<feature type="transmembrane region" description="Helical" evidence="5">
    <location>
        <begin position="341"/>
        <end position="362"/>
    </location>
</feature>
<reference evidence="6 7" key="1">
    <citation type="journal article" date="2016" name="Nat. Commun.">
        <title>Thousands of microbial genomes shed light on interconnected biogeochemical processes in an aquifer system.</title>
        <authorList>
            <person name="Anantharaman K."/>
            <person name="Brown C.T."/>
            <person name="Hug L.A."/>
            <person name="Sharon I."/>
            <person name="Castelle C.J."/>
            <person name="Probst A.J."/>
            <person name="Thomas B.C."/>
            <person name="Singh A."/>
            <person name="Wilkins M.J."/>
            <person name="Karaoz U."/>
            <person name="Brodie E.L."/>
            <person name="Williams K.H."/>
            <person name="Hubbard S.S."/>
            <person name="Banfield J.F."/>
        </authorList>
    </citation>
    <scope>NUCLEOTIDE SEQUENCE [LARGE SCALE GENOMIC DNA]</scope>
</reference>
<gene>
    <name evidence="6" type="ORF">A2Z42_03185</name>
</gene>
<dbReference type="InterPro" id="IPR002797">
    <property type="entry name" value="Polysacc_synth"/>
</dbReference>
<dbReference type="AlphaFoldDB" id="A0A1G1WKU6"/>
<feature type="transmembrane region" description="Helical" evidence="5">
    <location>
        <begin position="89"/>
        <end position="107"/>
    </location>
</feature>
<comment type="caution">
    <text evidence="6">The sequence shown here is derived from an EMBL/GenBank/DDBJ whole genome shotgun (WGS) entry which is preliminary data.</text>
</comment>
<keyword evidence="3 5" id="KW-1133">Transmembrane helix</keyword>
<feature type="transmembrane region" description="Helical" evidence="5">
    <location>
        <begin position="172"/>
        <end position="193"/>
    </location>
</feature>
<comment type="subcellular location">
    <subcellularLocation>
        <location evidence="1">Membrane</location>
        <topology evidence="1">Multi-pass membrane protein</topology>
    </subcellularLocation>
</comment>
<evidence type="ECO:0000313" key="6">
    <source>
        <dbReference type="EMBL" id="OGY28342.1"/>
    </source>
</evidence>
<keyword evidence="2 5" id="KW-0812">Transmembrane</keyword>
<organism evidence="6 7">
    <name type="scientific">Candidatus Woykebacteria bacterium RBG_19FT_COMBO_43_10</name>
    <dbReference type="NCBI Taxonomy" id="1802598"/>
    <lineage>
        <taxon>Bacteria</taxon>
        <taxon>Candidatus Woykeibacteriota</taxon>
    </lineage>
</organism>
<dbReference type="GO" id="GO:0016020">
    <property type="term" value="C:membrane"/>
    <property type="evidence" value="ECO:0007669"/>
    <property type="project" value="UniProtKB-SubCell"/>
</dbReference>
<evidence type="ECO:0000313" key="7">
    <source>
        <dbReference type="Proteomes" id="UP000176645"/>
    </source>
</evidence>
<dbReference type="InterPro" id="IPR052556">
    <property type="entry name" value="PolySynth_Transporter"/>
</dbReference>
<feature type="transmembrane region" description="Helical" evidence="5">
    <location>
        <begin position="369"/>
        <end position="388"/>
    </location>
</feature>
<sequence>MNIPFKITYNTLLQTVGKVFTAASTIVVIGIITRSFPENVAAVGNYNTILSYVFIFYVFTDFGLNAIFVRETGRDPEKQKNYFKNLLGFRLVSSILVAFLATAILAFTNHSSLVKLGIILALGLIITQSFVNTALALFQARIRYGFVLVADIFWALSNVIFVYLAATNFNSILFVIIAVVLASVTRAVVALYLVRSQLGFLAFAFDTKLWRNILLAALPIGLVAIFSQFNAQIDKQIVFLSQYKPALNISGEVAAGYYGLAYKIFEVAIVLPTYIMNVGFPLMISKKEEGAGSLLTFSKNLAAVLILLGVVGLVVGWFLAPWVVGILGVRGFEPSITTTRILLVGFPLFFVTPLTLWLAITLNKLREMVFIYGFAAVFNLVANLATVPQFGYNAAAVITIISELVIFLLSVGVLLIAFRSENP</sequence>
<dbReference type="EMBL" id="MHCU01000004">
    <property type="protein sequence ID" value="OGY28342.1"/>
    <property type="molecule type" value="Genomic_DNA"/>
</dbReference>
<keyword evidence="4 5" id="KW-0472">Membrane</keyword>
<dbReference type="Pfam" id="PF01943">
    <property type="entry name" value="Polysacc_synt"/>
    <property type="match status" value="1"/>
</dbReference>
<evidence type="ECO:0000256" key="5">
    <source>
        <dbReference type="SAM" id="Phobius"/>
    </source>
</evidence>
<evidence type="ECO:0000256" key="1">
    <source>
        <dbReference type="ARBA" id="ARBA00004141"/>
    </source>
</evidence>
<feature type="transmembrane region" description="Helical" evidence="5">
    <location>
        <begin position="394"/>
        <end position="418"/>
    </location>
</feature>
<dbReference type="PANTHER" id="PTHR43424:SF1">
    <property type="entry name" value="LOCUS PUTATIVE PROTEIN 1-RELATED"/>
    <property type="match status" value="1"/>
</dbReference>
<proteinExistence type="predicted"/>
<evidence type="ECO:0000256" key="2">
    <source>
        <dbReference type="ARBA" id="ARBA00022692"/>
    </source>
</evidence>
<dbReference type="PANTHER" id="PTHR43424">
    <property type="entry name" value="LOCUS PUTATIVE PROTEIN 1-RELATED"/>
    <property type="match status" value="1"/>
</dbReference>
<evidence type="ECO:0000256" key="4">
    <source>
        <dbReference type="ARBA" id="ARBA00023136"/>
    </source>
</evidence>
<evidence type="ECO:0008006" key="8">
    <source>
        <dbReference type="Google" id="ProtNLM"/>
    </source>
</evidence>
<accession>A0A1G1WKU6</accession>
<evidence type="ECO:0000256" key="3">
    <source>
        <dbReference type="ARBA" id="ARBA00022989"/>
    </source>
</evidence>